<evidence type="ECO:0000313" key="2">
    <source>
        <dbReference type="Proteomes" id="UP000299102"/>
    </source>
</evidence>
<proteinExistence type="predicted"/>
<gene>
    <name evidence="1" type="ORF">EVAR_98455_1</name>
</gene>
<protein>
    <submittedName>
        <fullName evidence="1">Uncharacterized protein</fullName>
    </submittedName>
</protein>
<organism evidence="1 2">
    <name type="scientific">Eumeta variegata</name>
    <name type="common">Bagworm moth</name>
    <name type="synonym">Eumeta japonica</name>
    <dbReference type="NCBI Taxonomy" id="151549"/>
    <lineage>
        <taxon>Eukaryota</taxon>
        <taxon>Metazoa</taxon>
        <taxon>Ecdysozoa</taxon>
        <taxon>Arthropoda</taxon>
        <taxon>Hexapoda</taxon>
        <taxon>Insecta</taxon>
        <taxon>Pterygota</taxon>
        <taxon>Neoptera</taxon>
        <taxon>Endopterygota</taxon>
        <taxon>Lepidoptera</taxon>
        <taxon>Glossata</taxon>
        <taxon>Ditrysia</taxon>
        <taxon>Tineoidea</taxon>
        <taxon>Psychidae</taxon>
        <taxon>Oiketicinae</taxon>
        <taxon>Eumeta</taxon>
    </lineage>
</organism>
<dbReference type="EMBL" id="BGZK01001345">
    <property type="protein sequence ID" value="GBP77762.1"/>
    <property type="molecule type" value="Genomic_DNA"/>
</dbReference>
<accession>A0A4C1YSC5</accession>
<name>A0A4C1YSC5_EUMVA</name>
<keyword evidence="2" id="KW-1185">Reference proteome</keyword>
<dbReference type="Proteomes" id="UP000299102">
    <property type="component" value="Unassembled WGS sequence"/>
</dbReference>
<comment type="caution">
    <text evidence="1">The sequence shown here is derived from an EMBL/GenBank/DDBJ whole genome shotgun (WGS) entry which is preliminary data.</text>
</comment>
<dbReference type="AlphaFoldDB" id="A0A4C1YSC5"/>
<sequence>MLLIRPRYALDCYSDSILDHDPAPAKLIRGVIVARLLERVLERVSELVMEKPCRRRDPPLIPHSPQHIRT</sequence>
<reference evidence="1 2" key="1">
    <citation type="journal article" date="2019" name="Commun. Biol.">
        <title>The bagworm genome reveals a unique fibroin gene that provides high tensile strength.</title>
        <authorList>
            <person name="Kono N."/>
            <person name="Nakamura H."/>
            <person name="Ohtoshi R."/>
            <person name="Tomita M."/>
            <person name="Numata K."/>
            <person name="Arakawa K."/>
        </authorList>
    </citation>
    <scope>NUCLEOTIDE SEQUENCE [LARGE SCALE GENOMIC DNA]</scope>
</reference>
<evidence type="ECO:0000313" key="1">
    <source>
        <dbReference type="EMBL" id="GBP77762.1"/>
    </source>
</evidence>